<dbReference type="EMBL" id="PKPP01002510">
    <property type="protein sequence ID" value="PWA74791.1"/>
    <property type="molecule type" value="Genomic_DNA"/>
</dbReference>
<evidence type="ECO:0000256" key="7">
    <source>
        <dbReference type="ARBA" id="ARBA00022741"/>
    </source>
</evidence>
<keyword evidence="10" id="KW-0157">Chromophore</keyword>
<sequence>MCSLTTVMTTLNLPLLTLPNPRTCIFEILTHSMSYRFLAHFIILIHASNLVYKWETRMKKGDKLGVKTRSANIFWIQLSTLLCLVSAVHGGFSCRVLEQIIHWCFILLHLVLALSSLQVLVLPIRTTLVLCCLRFGYKGSCFIRFVAMPVAKFHCPFVGLNGCRDGAGNGLTKTSLITHLRDRHFNGEAQLITKHSLLADLVIFERAEITLKRMGVWLCGVCFKMHTFRTKCRHGTGSDFVSPPDCGDGVVRFVLHDLTKPQVPSHVDVVEDLVLDELGGFDLPLLDSLFSKGLRTVKSIPPKCNMLAQLVLLLCSERKVFDEFEASTWMLFLLYLFIVHDLKRQVDLSDDQKNKIHKKGTLEVEELLLRRIQELEHVHAHLKQNMLKLMISRVPQKSHPKATSSFNHSNGFGMHGGTFRIGHGVAQMSAFKLTDAQYFNILETINQPIHIINAKGCIIYRNRAWEDLYGFSSAESLGKSLFELVIDPKDAQIANDFLKNLLAGETWIGDFPIRNKKGERFLAFGSCSPLSDENGTIVGIISATAVIRPDIHPQQPLQSATVLWISDLATKVKSWMKKGEKCMHHKDYVAFEKFSSSMGRKSMMKDKYKNENRPHNIFSLKAEGRSLDSRSGRFRWHWIHGDQENEYDVEMSYSIPDNVESQPWVNANNLYEINWEDLIFREWIGRGSYGTIYHAVWNGSDVALKLLPKQEHSHDMIHSFEQEAYLMRVLRHPNILHFIGTVTSFDYLCIVTEFLRRGSLFQILHQSTARLHWIRRVHMALDIARGMNYLHKCFPPIIHCDLKSLNLLVDKKWTVKIGDFGLCRIKHEAYVTTKEEIGTPEWTAPEVLRDAQADEKSDVYSYGVVLWEITTEKIPWDGLKKMQIMKAVGYMNQRLDIPKDVDPQWASLIERCLCSEPMSRPTFGEIIDELEELQKKCAIQVEVGRTPLLYESTAKRNCKYEIDG</sequence>
<evidence type="ECO:0000256" key="9">
    <source>
        <dbReference type="ARBA" id="ARBA00022840"/>
    </source>
</evidence>
<dbReference type="GO" id="GO:0016020">
    <property type="term" value="C:membrane"/>
    <property type="evidence" value="ECO:0007669"/>
    <property type="project" value="UniProtKB-SubCell"/>
</dbReference>
<dbReference type="STRING" id="35608.A0A2U1NMT5"/>
<feature type="transmembrane region" description="Helical" evidence="16">
    <location>
        <begin position="74"/>
        <end position="92"/>
    </location>
</feature>
<keyword evidence="12" id="KW-0675">Receptor</keyword>
<comment type="catalytic activity">
    <reaction evidence="13">
        <text>L-threonyl-[protein] + ATP = O-phospho-L-threonyl-[protein] + ADP + H(+)</text>
        <dbReference type="Rhea" id="RHEA:46608"/>
        <dbReference type="Rhea" id="RHEA-COMP:11060"/>
        <dbReference type="Rhea" id="RHEA-COMP:11605"/>
        <dbReference type="ChEBI" id="CHEBI:15378"/>
        <dbReference type="ChEBI" id="CHEBI:30013"/>
        <dbReference type="ChEBI" id="CHEBI:30616"/>
        <dbReference type="ChEBI" id="CHEBI:61977"/>
        <dbReference type="ChEBI" id="CHEBI:456216"/>
        <dbReference type="EC" id="2.7.11.1"/>
    </reaction>
</comment>
<keyword evidence="6" id="KW-0808">Transferase</keyword>
<dbReference type="NCBIfam" id="TIGR00229">
    <property type="entry name" value="sensory_box"/>
    <property type="match status" value="1"/>
</dbReference>
<dbReference type="Pfam" id="PF00989">
    <property type="entry name" value="PAS"/>
    <property type="match status" value="1"/>
</dbReference>
<comment type="caution">
    <text evidence="19">The sequence shown here is derived from an EMBL/GenBank/DDBJ whole genome shotgun (WGS) entry which is preliminary data.</text>
</comment>
<evidence type="ECO:0000313" key="20">
    <source>
        <dbReference type="Proteomes" id="UP000245207"/>
    </source>
</evidence>
<feature type="domain" description="PAS" evidence="18">
    <location>
        <begin position="434"/>
        <end position="505"/>
    </location>
</feature>
<dbReference type="InterPro" id="IPR017441">
    <property type="entry name" value="Protein_kinase_ATP_BS"/>
</dbReference>
<dbReference type="InterPro" id="IPR035965">
    <property type="entry name" value="PAS-like_dom_sf"/>
</dbReference>
<dbReference type="EC" id="2.7.11.1" evidence="2"/>
<keyword evidence="11 16" id="KW-0472">Membrane</keyword>
<dbReference type="GO" id="GO:0006355">
    <property type="term" value="P:regulation of DNA-templated transcription"/>
    <property type="evidence" value="ECO:0007669"/>
    <property type="project" value="InterPro"/>
</dbReference>
<dbReference type="AlphaFoldDB" id="A0A2U1NMT5"/>
<dbReference type="CDD" id="cd13999">
    <property type="entry name" value="STKc_MAP3K-like"/>
    <property type="match status" value="1"/>
</dbReference>
<dbReference type="GO" id="GO:0004674">
    <property type="term" value="F:protein serine/threonine kinase activity"/>
    <property type="evidence" value="ECO:0007669"/>
    <property type="project" value="UniProtKB-KW"/>
</dbReference>
<dbReference type="OrthoDB" id="1704390at2759"/>
<dbReference type="PROSITE" id="PS50011">
    <property type="entry name" value="PROTEIN_KINASE_DOM"/>
    <property type="match status" value="1"/>
</dbReference>
<proteinExistence type="predicted"/>
<dbReference type="SUPFAM" id="SSF55785">
    <property type="entry name" value="PYP-like sensor domain (PAS domain)"/>
    <property type="match status" value="1"/>
</dbReference>
<dbReference type="SMART" id="SM00220">
    <property type="entry name" value="S_TKc"/>
    <property type="match status" value="1"/>
</dbReference>
<evidence type="ECO:0000256" key="14">
    <source>
        <dbReference type="ARBA" id="ARBA00048679"/>
    </source>
</evidence>
<evidence type="ECO:0000256" key="3">
    <source>
        <dbReference type="ARBA" id="ARBA00022527"/>
    </source>
</evidence>
<evidence type="ECO:0000256" key="2">
    <source>
        <dbReference type="ARBA" id="ARBA00012513"/>
    </source>
</evidence>
<keyword evidence="4" id="KW-0600">Photoreceptor protein</keyword>
<evidence type="ECO:0000256" key="10">
    <source>
        <dbReference type="ARBA" id="ARBA00022991"/>
    </source>
</evidence>
<dbReference type="SMART" id="SM00091">
    <property type="entry name" value="PAS"/>
    <property type="match status" value="1"/>
</dbReference>
<dbReference type="GO" id="GO:0009881">
    <property type="term" value="F:photoreceptor activity"/>
    <property type="evidence" value="ECO:0007669"/>
    <property type="project" value="UniProtKB-KW"/>
</dbReference>
<dbReference type="Proteomes" id="UP000245207">
    <property type="component" value="Unassembled WGS sequence"/>
</dbReference>
<feature type="domain" description="Protein kinase" evidence="17">
    <location>
        <begin position="678"/>
        <end position="933"/>
    </location>
</feature>
<dbReference type="GO" id="GO:0005524">
    <property type="term" value="F:ATP binding"/>
    <property type="evidence" value="ECO:0007669"/>
    <property type="project" value="UniProtKB-UniRule"/>
</dbReference>
<comment type="subcellular location">
    <subcellularLocation>
        <location evidence="1">Membrane</location>
    </subcellularLocation>
</comment>
<evidence type="ECO:0000256" key="4">
    <source>
        <dbReference type="ARBA" id="ARBA00022543"/>
    </source>
</evidence>
<keyword evidence="16" id="KW-0812">Transmembrane</keyword>
<evidence type="ECO:0000256" key="8">
    <source>
        <dbReference type="ARBA" id="ARBA00022777"/>
    </source>
</evidence>
<keyword evidence="3" id="KW-0723">Serine/threonine-protein kinase</keyword>
<evidence type="ECO:0000256" key="16">
    <source>
        <dbReference type="SAM" id="Phobius"/>
    </source>
</evidence>
<dbReference type="PROSITE" id="PS50112">
    <property type="entry name" value="PAS"/>
    <property type="match status" value="1"/>
</dbReference>
<evidence type="ECO:0000256" key="11">
    <source>
        <dbReference type="ARBA" id="ARBA00023136"/>
    </source>
</evidence>
<dbReference type="Pfam" id="PF07714">
    <property type="entry name" value="PK_Tyr_Ser-Thr"/>
    <property type="match status" value="1"/>
</dbReference>
<reference evidence="19 20" key="1">
    <citation type="journal article" date="2018" name="Mol. Plant">
        <title>The genome of Artemisia annua provides insight into the evolution of Asteraceae family and artemisinin biosynthesis.</title>
        <authorList>
            <person name="Shen Q."/>
            <person name="Zhang L."/>
            <person name="Liao Z."/>
            <person name="Wang S."/>
            <person name="Yan T."/>
            <person name="Shi P."/>
            <person name="Liu M."/>
            <person name="Fu X."/>
            <person name="Pan Q."/>
            <person name="Wang Y."/>
            <person name="Lv Z."/>
            <person name="Lu X."/>
            <person name="Zhang F."/>
            <person name="Jiang W."/>
            <person name="Ma Y."/>
            <person name="Chen M."/>
            <person name="Hao X."/>
            <person name="Li L."/>
            <person name="Tang Y."/>
            <person name="Lv G."/>
            <person name="Zhou Y."/>
            <person name="Sun X."/>
            <person name="Brodelius P.E."/>
            <person name="Rose J.K.C."/>
            <person name="Tang K."/>
        </authorList>
    </citation>
    <scope>NUCLEOTIDE SEQUENCE [LARGE SCALE GENOMIC DNA]</scope>
    <source>
        <strain evidence="20">cv. Huhao1</strain>
        <tissue evidence="19">Leaf</tissue>
    </source>
</reference>
<evidence type="ECO:0000256" key="6">
    <source>
        <dbReference type="ARBA" id="ARBA00022679"/>
    </source>
</evidence>
<evidence type="ECO:0000256" key="13">
    <source>
        <dbReference type="ARBA" id="ARBA00047899"/>
    </source>
</evidence>
<evidence type="ECO:0000259" key="17">
    <source>
        <dbReference type="PROSITE" id="PS50011"/>
    </source>
</evidence>
<gene>
    <name evidence="19" type="ORF">CTI12_AA248710</name>
</gene>
<evidence type="ECO:0000256" key="12">
    <source>
        <dbReference type="ARBA" id="ARBA00023170"/>
    </source>
</evidence>
<name>A0A2U1NMT5_ARTAN</name>
<keyword evidence="9 15" id="KW-0067">ATP-binding</keyword>
<dbReference type="InterPro" id="IPR051681">
    <property type="entry name" value="Ser/Thr_Kinases-Pseudokinases"/>
</dbReference>
<keyword evidence="16" id="KW-1133">Transmembrane helix</keyword>
<keyword evidence="20" id="KW-1185">Reference proteome</keyword>
<feature type="binding site" evidence="15">
    <location>
        <position position="705"/>
    </location>
    <ligand>
        <name>ATP</name>
        <dbReference type="ChEBI" id="CHEBI:30616"/>
    </ligand>
</feature>
<dbReference type="InterPro" id="IPR001245">
    <property type="entry name" value="Ser-Thr/Tyr_kinase_cat_dom"/>
</dbReference>
<organism evidence="19 20">
    <name type="scientific">Artemisia annua</name>
    <name type="common">Sweet wormwood</name>
    <dbReference type="NCBI Taxonomy" id="35608"/>
    <lineage>
        <taxon>Eukaryota</taxon>
        <taxon>Viridiplantae</taxon>
        <taxon>Streptophyta</taxon>
        <taxon>Embryophyta</taxon>
        <taxon>Tracheophyta</taxon>
        <taxon>Spermatophyta</taxon>
        <taxon>Magnoliopsida</taxon>
        <taxon>eudicotyledons</taxon>
        <taxon>Gunneridae</taxon>
        <taxon>Pentapetalae</taxon>
        <taxon>asterids</taxon>
        <taxon>campanulids</taxon>
        <taxon>Asterales</taxon>
        <taxon>Asteraceae</taxon>
        <taxon>Asteroideae</taxon>
        <taxon>Anthemideae</taxon>
        <taxon>Artemisiinae</taxon>
        <taxon>Artemisia</taxon>
    </lineage>
</organism>
<dbReference type="PANTHER" id="PTHR44329">
    <property type="entry name" value="SERINE/THREONINE-PROTEIN KINASE TNNI3K-RELATED"/>
    <property type="match status" value="1"/>
</dbReference>
<feature type="transmembrane region" description="Helical" evidence="16">
    <location>
        <begin position="37"/>
        <end position="54"/>
    </location>
</feature>
<feature type="transmembrane region" description="Helical" evidence="16">
    <location>
        <begin position="104"/>
        <end position="124"/>
    </location>
</feature>
<dbReference type="FunFam" id="3.30.200.20:FF:000180">
    <property type="entry name" value="serine/threonine-protein kinase STY46-like"/>
    <property type="match status" value="1"/>
</dbReference>
<keyword evidence="7 15" id="KW-0547">Nucleotide-binding</keyword>
<dbReference type="Gene3D" id="1.10.510.10">
    <property type="entry name" value="Transferase(Phosphotransferase) domain 1"/>
    <property type="match status" value="1"/>
</dbReference>
<dbReference type="Gene3D" id="3.30.450.20">
    <property type="entry name" value="PAS domain"/>
    <property type="match status" value="1"/>
</dbReference>
<dbReference type="InterPro" id="IPR000014">
    <property type="entry name" value="PAS"/>
</dbReference>
<dbReference type="SUPFAM" id="SSF56112">
    <property type="entry name" value="Protein kinase-like (PK-like)"/>
    <property type="match status" value="1"/>
</dbReference>
<comment type="catalytic activity">
    <reaction evidence="14">
        <text>L-seryl-[protein] + ATP = O-phospho-L-seryl-[protein] + ADP + H(+)</text>
        <dbReference type="Rhea" id="RHEA:17989"/>
        <dbReference type="Rhea" id="RHEA-COMP:9863"/>
        <dbReference type="Rhea" id="RHEA-COMP:11604"/>
        <dbReference type="ChEBI" id="CHEBI:15378"/>
        <dbReference type="ChEBI" id="CHEBI:29999"/>
        <dbReference type="ChEBI" id="CHEBI:30616"/>
        <dbReference type="ChEBI" id="CHEBI:83421"/>
        <dbReference type="ChEBI" id="CHEBI:456216"/>
        <dbReference type="EC" id="2.7.11.1"/>
    </reaction>
</comment>
<evidence type="ECO:0000256" key="1">
    <source>
        <dbReference type="ARBA" id="ARBA00004370"/>
    </source>
</evidence>
<protein>
    <recommendedName>
        <fullName evidence="2">non-specific serine/threonine protein kinase</fullName>
        <ecNumber evidence="2">2.7.11.1</ecNumber>
    </recommendedName>
</protein>
<dbReference type="PROSITE" id="PS00108">
    <property type="entry name" value="PROTEIN_KINASE_ST"/>
    <property type="match status" value="1"/>
</dbReference>
<dbReference type="FunFam" id="1.10.510.10:FF:000476">
    <property type="entry name" value="PAS domain-containing protein tyrosine kinase family protein"/>
    <property type="match status" value="1"/>
</dbReference>
<dbReference type="Gene3D" id="3.30.200.20">
    <property type="entry name" value="Phosphorylase Kinase, domain 1"/>
    <property type="match status" value="1"/>
</dbReference>
<keyword evidence="5" id="KW-0716">Sensory transduction</keyword>
<dbReference type="InterPro" id="IPR008271">
    <property type="entry name" value="Ser/Thr_kinase_AS"/>
</dbReference>
<keyword evidence="8 19" id="KW-0418">Kinase</keyword>
<dbReference type="InterPro" id="IPR013767">
    <property type="entry name" value="PAS_fold"/>
</dbReference>
<accession>A0A2U1NMT5</accession>
<evidence type="ECO:0000259" key="18">
    <source>
        <dbReference type="PROSITE" id="PS50112"/>
    </source>
</evidence>
<evidence type="ECO:0000313" key="19">
    <source>
        <dbReference type="EMBL" id="PWA74791.1"/>
    </source>
</evidence>
<dbReference type="PANTHER" id="PTHR44329:SF299">
    <property type="entry name" value="PAS DOMAIN, PROTEIN KINASE-LIKE DOMAIN PROTEIN-RELATED"/>
    <property type="match status" value="1"/>
</dbReference>
<dbReference type="CDD" id="cd00130">
    <property type="entry name" value="PAS"/>
    <property type="match status" value="1"/>
</dbReference>
<evidence type="ECO:0000256" key="15">
    <source>
        <dbReference type="PROSITE-ProRule" id="PRU10141"/>
    </source>
</evidence>
<dbReference type="InterPro" id="IPR011009">
    <property type="entry name" value="Kinase-like_dom_sf"/>
</dbReference>
<evidence type="ECO:0000256" key="5">
    <source>
        <dbReference type="ARBA" id="ARBA00022606"/>
    </source>
</evidence>
<dbReference type="PROSITE" id="PS00107">
    <property type="entry name" value="PROTEIN_KINASE_ATP"/>
    <property type="match status" value="1"/>
</dbReference>
<dbReference type="InterPro" id="IPR000719">
    <property type="entry name" value="Prot_kinase_dom"/>
</dbReference>